<sequence>MRGGNMRHSASCIALLIVALAATTLAGAAIRRDPGFDSLTDDLTFSTAPTDAQHVDLESLLLAEGIDPDSNKAHIVRAWVEKIRHAPNIATGNNGDTRRVDQIFLDPVAREKYMSNGLAHLTPSDRLKYVTLLTRFLDELVPVNCFGLSDMRAVMNRISLREMTDSDVDLYFSLLFKVLVIEASNAPVATGTPQQYAAADQQLSRTLIAELHGDEMNMERYAFYASNPSKATASDVCWMTRVTLHAIIAMPDPERDFILLRTMAPRGGQDTSSEGQLSVPRTADPSPASSNPGSADAP</sequence>
<dbReference type="EMBL" id="AP024956">
    <property type="protein sequence ID" value="BCZ81963.1"/>
    <property type="molecule type" value="Genomic_DNA"/>
</dbReference>
<feature type="region of interest" description="Disordered" evidence="1">
    <location>
        <begin position="264"/>
        <end position="298"/>
    </location>
</feature>
<dbReference type="Proteomes" id="UP001319874">
    <property type="component" value="Chromosome 2"/>
</dbReference>
<feature type="chain" id="PRO_5045822062" evidence="2">
    <location>
        <begin position="29"/>
        <end position="298"/>
    </location>
</feature>
<proteinExistence type="predicted"/>
<accession>A0ABM7TTZ3</accession>
<evidence type="ECO:0000256" key="2">
    <source>
        <dbReference type="SAM" id="SignalP"/>
    </source>
</evidence>
<evidence type="ECO:0000256" key="1">
    <source>
        <dbReference type="SAM" id="MobiDB-lite"/>
    </source>
</evidence>
<gene>
    <name evidence="3" type="ORF">PTKU64_56380</name>
</gene>
<feature type="compositionally biased region" description="Polar residues" evidence="1">
    <location>
        <begin position="287"/>
        <end position="298"/>
    </location>
</feature>
<evidence type="ECO:0000313" key="3">
    <source>
        <dbReference type="EMBL" id="BCZ81963.1"/>
    </source>
</evidence>
<protein>
    <submittedName>
        <fullName evidence="3">Uncharacterized protein</fullName>
    </submittedName>
</protein>
<reference evidence="3 4" key="1">
    <citation type="journal article" date="2022" name="Front. Microbiol.">
        <title>Identification and characterization of a novel class of self-sufficient cytochrome P450 hydroxylase involved in cyclohexanecarboxylate degradation in Paraburkholderia terrae strain KU-64.</title>
        <authorList>
            <person name="Yamamoto T."/>
            <person name="Hasegawa Y."/>
            <person name="Iwaki H."/>
        </authorList>
    </citation>
    <scope>NUCLEOTIDE SEQUENCE [LARGE SCALE GENOMIC DNA]</scope>
    <source>
        <strain evidence="3 4">KU-64</strain>
    </source>
</reference>
<keyword evidence="4" id="KW-1185">Reference proteome</keyword>
<feature type="signal peptide" evidence="2">
    <location>
        <begin position="1"/>
        <end position="28"/>
    </location>
</feature>
<name>A0ABM7TTZ3_9BURK</name>
<keyword evidence="2" id="KW-0732">Signal</keyword>
<evidence type="ECO:0000313" key="4">
    <source>
        <dbReference type="Proteomes" id="UP001319874"/>
    </source>
</evidence>
<organism evidence="3 4">
    <name type="scientific">Paraburkholderia terrae</name>
    <dbReference type="NCBI Taxonomy" id="311230"/>
    <lineage>
        <taxon>Bacteria</taxon>
        <taxon>Pseudomonadati</taxon>
        <taxon>Pseudomonadota</taxon>
        <taxon>Betaproteobacteria</taxon>
        <taxon>Burkholderiales</taxon>
        <taxon>Burkholderiaceae</taxon>
        <taxon>Paraburkholderia</taxon>
    </lineage>
</organism>